<gene>
    <name evidence="1" type="ORF">A1332_21590</name>
</gene>
<evidence type="ECO:0000313" key="2">
    <source>
        <dbReference type="Proteomes" id="UP000078090"/>
    </source>
</evidence>
<reference evidence="1 2" key="1">
    <citation type="submission" date="2016-03" db="EMBL/GenBank/DDBJ databases">
        <authorList>
            <person name="Ploux O."/>
        </authorList>
    </citation>
    <scope>NUCLEOTIDE SEQUENCE [LARGE SCALE GENOMIC DNA]</scope>
    <source>
        <strain evidence="1 2">R-45363</strain>
    </source>
</reference>
<dbReference type="Proteomes" id="UP000078090">
    <property type="component" value="Unassembled WGS sequence"/>
</dbReference>
<dbReference type="AlphaFoldDB" id="A0A177LVH1"/>
<sequence length="292" mass="33024">MTAAHLESKRVKTFRLGIAKKIPKFPNDKATLQGLETSSLASLLIHYNNWAIRYVSPRPRTVSIEATASGDPRWSTFANKIAAFLDKVRIGENLTPHLSLEPHTRGYTPASAQKKPDVDRWADKDFLLNVMGYHHFHLGQQVHPNGFAARTDDLIFARVSRDHFSVIAIFDHSVFKRSEDPTAAMTKERERLWSVFDRHSSRGMTPGSVYIPSMITTSGHSMHVVRMADDYARVVREIDPMLDDVKFVKGLYDPAGLPCPKTPKLKWHLNYLDLGLLDTASNTLFVLRYGPN</sequence>
<name>A0A177LVH1_METMH</name>
<dbReference type="EMBL" id="LUUG01000122">
    <property type="protein sequence ID" value="OAH97263.1"/>
    <property type="molecule type" value="Genomic_DNA"/>
</dbReference>
<dbReference type="RefSeq" id="WP_064010539.1">
    <property type="nucleotide sequence ID" value="NZ_LUUG01000122.1"/>
</dbReference>
<protein>
    <submittedName>
        <fullName evidence="1">Uncharacterized protein</fullName>
    </submittedName>
</protein>
<accession>A0A177LVH1</accession>
<comment type="caution">
    <text evidence="1">The sequence shown here is derived from an EMBL/GenBank/DDBJ whole genome shotgun (WGS) entry which is preliminary data.</text>
</comment>
<dbReference type="OrthoDB" id="9135240at2"/>
<proteinExistence type="predicted"/>
<organism evidence="1 2">
    <name type="scientific">Methylomonas methanica</name>
    <dbReference type="NCBI Taxonomy" id="421"/>
    <lineage>
        <taxon>Bacteria</taxon>
        <taxon>Pseudomonadati</taxon>
        <taxon>Pseudomonadota</taxon>
        <taxon>Gammaproteobacteria</taxon>
        <taxon>Methylococcales</taxon>
        <taxon>Methylococcaceae</taxon>
        <taxon>Methylomonas</taxon>
    </lineage>
</organism>
<evidence type="ECO:0000313" key="1">
    <source>
        <dbReference type="EMBL" id="OAH97263.1"/>
    </source>
</evidence>